<name>A0A194W481_CYTMA</name>
<accession>A0A194W481</accession>
<dbReference type="AlphaFoldDB" id="A0A194W481"/>
<dbReference type="EMBL" id="CM003103">
    <property type="protein sequence ID" value="KUI70883.1"/>
    <property type="molecule type" value="Genomic_DNA"/>
</dbReference>
<proteinExistence type="predicted"/>
<keyword evidence="2" id="KW-1185">Reference proteome</keyword>
<gene>
    <name evidence="1" type="ORF">VM1G_11710</name>
</gene>
<dbReference type="Proteomes" id="UP000078559">
    <property type="component" value="Chromosome 6"/>
</dbReference>
<sequence length="82" mass="8798">MALENNSLPSGEDRRMLTQPPLVEAPSLVAFSGPSPNPLQRRNLVRDSVAPRPLAWDLNPSVVASPAWLLVSPTCGSVLQVI</sequence>
<evidence type="ECO:0000313" key="2">
    <source>
        <dbReference type="Proteomes" id="UP000078559"/>
    </source>
</evidence>
<organism evidence="1 2">
    <name type="scientific">Cytospora mali</name>
    <name type="common">Apple Valsa canker fungus</name>
    <name type="synonym">Valsa mali</name>
    <dbReference type="NCBI Taxonomy" id="578113"/>
    <lineage>
        <taxon>Eukaryota</taxon>
        <taxon>Fungi</taxon>
        <taxon>Dikarya</taxon>
        <taxon>Ascomycota</taxon>
        <taxon>Pezizomycotina</taxon>
        <taxon>Sordariomycetes</taxon>
        <taxon>Sordariomycetidae</taxon>
        <taxon>Diaporthales</taxon>
        <taxon>Cytosporaceae</taxon>
        <taxon>Cytospora</taxon>
    </lineage>
</organism>
<reference evidence="1" key="1">
    <citation type="submission" date="2014-12" db="EMBL/GenBank/DDBJ databases">
        <title>Genome Sequence of Valsa Canker Pathogens Uncovers a Specific Adaption of Colonization on Woody Bark.</title>
        <authorList>
            <person name="Yin Z."/>
            <person name="Liu H."/>
            <person name="Gao X."/>
            <person name="Li Z."/>
            <person name="Song N."/>
            <person name="Ke X."/>
            <person name="Dai Q."/>
            <person name="Wu Y."/>
            <person name="Sun Y."/>
            <person name="Xu J.-R."/>
            <person name="Kang Z.K."/>
            <person name="Wang L."/>
            <person name="Huang L."/>
        </authorList>
    </citation>
    <scope>NUCLEOTIDE SEQUENCE [LARGE SCALE GENOMIC DNA]</scope>
    <source>
        <strain evidence="1">03-8</strain>
    </source>
</reference>
<evidence type="ECO:0000313" key="1">
    <source>
        <dbReference type="EMBL" id="KUI70883.1"/>
    </source>
</evidence>
<protein>
    <submittedName>
        <fullName evidence="1">Uncharacterized protein</fullName>
    </submittedName>
</protein>